<keyword evidence="3" id="KW-1185">Reference proteome</keyword>
<evidence type="ECO:0000256" key="1">
    <source>
        <dbReference type="SAM" id="Phobius"/>
    </source>
</evidence>
<evidence type="ECO:0000313" key="2">
    <source>
        <dbReference type="EMBL" id="AZN71830.1"/>
    </source>
</evidence>
<dbReference type="EMBL" id="CP032509">
    <property type="protein sequence ID" value="AZN71830.1"/>
    <property type="molecule type" value="Genomic_DNA"/>
</dbReference>
<evidence type="ECO:0000313" key="3">
    <source>
        <dbReference type="Proteomes" id="UP000268192"/>
    </source>
</evidence>
<dbReference type="AlphaFoldDB" id="A0A3Q8XNS7"/>
<name>A0A3Q8XNS7_9HYPH</name>
<dbReference type="RefSeq" id="WP_126010148.1">
    <property type="nucleotide sequence ID" value="NZ_CP032509.1"/>
</dbReference>
<keyword evidence="1" id="KW-0812">Transmembrane</keyword>
<reference evidence="2 3" key="1">
    <citation type="submission" date="2018-09" db="EMBL/GenBank/DDBJ databases">
        <title>Marinorhizobium profundi gen. nov., sp. nov., isolated from a deep-sea sediment sample from the New Britain Trench and proposal of Marinorhizobiaceae fam. nov. in the order Rhizobiales of the class Alphaproteobacteria.</title>
        <authorList>
            <person name="Cao J."/>
        </authorList>
    </citation>
    <scope>NUCLEOTIDE SEQUENCE [LARGE SCALE GENOMIC DNA]</scope>
    <source>
        <strain evidence="2 3">WS11</strain>
    </source>
</reference>
<gene>
    <name evidence="2" type="ORF">D5400_11585</name>
</gene>
<feature type="transmembrane region" description="Helical" evidence="1">
    <location>
        <begin position="50"/>
        <end position="68"/>
    </location>
</feature>
<organism evidence="2 3">
    <name type="scientific">Georhizobium profundi</name>
    <dbReference type="NCBI Taxonomy" id="2341112"/>
    <lineage>
        <taxon>Bacteria</taxon>
        <taxon>Pseudomonadati</taxon>
        <taxon>Pseudomonadota</taxon>
        <taxon>Alphaproteobacteria</taxon>
        <taxon>Hyphomicrobiales</taxon>
        <taxon>Rhizobiaceae</taxon>
        <taxon>Georhizobium</taxon>
    </lineage>
</organism>
<accession>A0A3Q8XNS7</accession>
<keyword evidence="1" id="KW-0472">Membrane</keyword>
<keyword evidence="1" id="KW-1133">Transmembrane helix</keyword>
<dbReference type="OrthoDB" id="9995896at2"/>
<protein>
    <submittedName>
        <fullName evidence="2">Uncharacterized protein</fullName>
    </submittedName>
</protein>
<sequence length="187" mass="20681">MVSSLHQLLQWIPAVIAFVVATALGAAAIWPEARAAIDPIWNWVISNSLPASMLSVLTAALWFWAWNLTAPRKREPQMTGDNYNNFGSNYGHIGPVNNYGDRRLEFNEALGQDLLVKVPKDKPLAVLIVGPSARAWKTGRQIVEFLTKHGYQVDEDSVQHLTPMPSHPLTYDGKTLTIAADVTLPRA</sequence>
<dbReference type="Proteomes" id="UP000268192">
    <property type="component" value="Chromosome"/>
</dbReference>
<feature type="transmembrane region" description="Helical" evidence="1">
    <location>
        <begin position="12"/>
        <end position="30"/>
    </location>
</feature>
<proteinExistence type="predicted"/>
<dbReference type="KEGG" id="abaw:D5400_11585"/>